<evidence type="ECO:0000256" key="2">
    <source>
        <dbReference type="ARBA" id="ARBA00022618"/>
    </source>
</evidence>
<dbReference type="Proteomes" id="UP000664332">
    <property type="component" value="Unassembled WGS sequence"/>
</dbReference>
<evidence type="ECO:0000256" key="3">
    <source>
        <dbReference type="ARBA" id="ARBA00022829"/>
    </source>
</evidence>
<gene>
    <name evidence="6" type="primary">scpB</name>
    <name evidence="6" type="ORF">JZY06_02875</name>
</gene>
<keyword evidence="3" id="KW-0159">Chromosome partition</keyword>
<dbReference type="InterPro" id="IPR005234">
    <property type="entry name" value="ScpB_csome_segregation"/>
</dbReference>
<evidence type="ECO:0000256" key="1">
    <source>
        <dbReference type="ARBA" id="ARBA00022490"/>
    </source>
</evidence>
<evidence type="ECO:0000256" key="4">
    <source>
        <dbReference type="ARBA" id="ARBA00023306"/>
    </source>
</evidence>
<keyword evidence="4" id="KW-0131">Cell cycle</keyword>
<dbReference type="SUPFAM" id="SSF46785">
    <property type="entry name" value="Winged helix' DNA-binding domain"/>
    <property type="match status" value="2"/>
</dbReference>
<dbReference type="InterPro" id="IPR036388">
    <property type="entry name" value="WH-like_DNA-bd_sf"/>
</dbReference>
<protein>
    <submittedName>
        <fullName evidence="6">SMC-Scp complex subunit ScpB</fullName>
    </submittedName>
</protein>
<comment type="caution">
    <text evidence="6">The sequence shown here is derived from an EMBL/GenBank/DDBJ whole genome shotgun (WGS) entry which is preliminary data.</text>
</comment>
<dbReference type="EMBL" id="JAFLEQ010000003">
    <property type="protein sequence ID" value="MBN9643574.1"/>
    <property type="molecule type" value="Genomic_DNA"/>
</dbReference>
<evidence type="ECO:0000313" key="7">
    <source>
        <dbReference type="Proteomes" id="UP000664332"/>
    </source>
</evidence>
<dbReference type="AlphaFoldDB" id="A0A939DZA3"/>
<accession>A0A939DZA3</accession>
<sequence length="228" mass="24448">MNPETPTPHSVDGTRRVSATSQFLNRLSPTPDEADTTTAAAGPGAGSLPVVSAVRSRIESVLLVIDSPAPADLIARAVECTVAEATEILTQIREEYLGRESGVELRETTDGWRLYTASRNAPAVERLLLDGTQSRLTRAALETLAVVAYRQPCTRSQVAGVRGVNVDGVMRTLLLRGLVKEVGQEQATGAHLYATTELFLELLGIDDISVLPDLAPLLPDIDTIDESY</sequence>
<proteinExistence type="predicted"/>
<dbReference type="Gene3D" id="1.10.10.10">
    <property type="entry name" value="Winged helix-like DNA-binding domain superfamily/Winged helix DNA-binding domain"/>
    <property type="match status" value="2"/>
</dbReference>
<keyword evidence="1" id="KW-0963">Cytoplasm</keyword>
<organism evidence="6 7">
    <name type="scientific">Corynebacterium mendelii</name>
    <dbReference type="NCBI Taxonomy" id="2765362"/>
    <lineage>
        <taxon>Bacteria</taxon>
        <taxon>Bacillati</taxon>
        <taxon>Actinomycetota</taxon>
        <taxon>Actinomycetes</taxon>
        <taxon>Mycobacteriales</taxon>
        <taxon>Corynebacteriaceae</taxon>
        <taxon>Corynebacterium</taxon>
    </lineage>
</organism>
<dbReference type="Pfam" id="PF04079">
    <property type="entry name" value="SMC_ScpB"/>
    <property type="match status" value="1"/>
</dbReference>
<feature type="region of interest" description="Disordered" evidence="5">
    <location>
        <begin position="25"/>
        <end position="46"/>
    </location>
</feature>
<dbReference type="GO" id="GO:0051301">
    <property type="term" value="P:cell division"/>
    <property type="evidence" value="ECO:0007669"/>
    <property type="project" value="UniProtKB-KW"/>
</dbReference>
<evidence type="ECO:0000256" key="5">
    <source>
        <dbReference type="SAM" id="MobiDB-lite"/>
    </source>
</evidence>
<dbReference type="GO" id="GO:0051304">
    <property type="term" value="P:chromosome separation"/>
    <property type="evidence" value="ECO:0007669"/>
    <property type="project" value="InterPro"/>
</dbReference>
<evidence type="ECO:0000313" key="6">
    <source>
        <dbReference type="EMBL" id="MBN9643574.1"/>
    </source>
</evidence>
<dbReference type="PANTHER" id="PTHR34298:SF2">
    <property type="entry name" value="SEGREGATION AND CONDENSATION PROTEIN B"/>
    <property type="match status" value="1"/>
</dbReference>
<reference evidence="6" key="1">
    <citation type="submission" date="2021-03" db="EMBL/GenBank/DDBJ databases">
        <authorList>
            <person name="Sun Q."/>
        </authorList>
    </citation>
    <scope>NUCLEOTIDE SEQUENCE</scope>
    <source>
        <strain evidence="6">CCM 8862</strain>
    </source>
</reference>
<dbReference type="NCBIfam" id="TIGR00281">
    <property type="entry name" value="SMC-Scp complex subunit ScpB"/>
    <property type="match status" value="1"/>
</dbReference>
<dbReference type="PANTHER" id="PTHR34298">
    <property type="entry name" value="SEGREGATION AND CONDENSATION PROTEIN B"/>
    <property type="match status" value="1"/>
</dbReference>
<keyword evidence="7" id="KW-1185">Reference proteome</keyword>
<dbReference type="RefSeq" id="WP_207118264.1">
    <property type="nucleotide sequence ID" value="NZ_JAFLEQ010000003.1"/>
</dbReference>
<dbReference type="InterPro" id="IPR036390">
    <property type="entry name" value="WH_DNA-bd_sf"/>
</dbReference>
<name>A0A939DZA3_9CORY</name>
<keyword evidence="2" id="KW-0132">Cell division</keyword>